<reference evidence="2 3" key="1">
    <citation type="submission" date="2017-11" db="EMBL/GenBank/DDBJ databases">
        <title>De novo assembly and phasing of dikaryotic genomes from two isolates of Puccinia coronata f. sp. avenae, the causal agent of oat crown rust.</title>
        <authorList>
            <person name="Miller M.E."/>
            <person name="Zhang Y."/>
            <person name="Omidvar V."/>
            <person name="Sperschneider J."/>
            <person name="Schwessinger B."/>
            <person name="Raley C."/>
            <person name="Palmer J.M."/>
            <person name="Garnica D."/>
            <person name="Upadhyaya N."/>
            <person name="Rathjen J."/>
            <person name="Taylor J.M."/>
            <person name="Park R.F."/>
            <person name="Dodds P.N."/>
            <person name="Hirsch C.D."/>
            <person name="Kianian S.F."/>
            <person name="Figueroa M."/>
        </authorList>
    </citation>
    <scope>NUCLEOTIDE SEQUENCE [LARGE SCALE GENOMIC DNA]</scope>
    <source>
        <strain evidence="2">12SD80</strain>
    </source>
</reference>
<dbReference type="AlphaFoldDB" id="A0A2N5VLV8"/>
<evidence type="ECO:0000313" key="3">
    <source>
        <dbReference type="Proteomes" id="UP000235392"/>
    </source>
</evidence>
<dbReference type="GO" id="GO:0046983">
    <property type="term" value="F:protein dimerization activity"/>
    <property type="evidence" value="ECO:0007669"/>
    <property type="project" value="InterPro"/>
</dbReference>
<evidence type="ECO:0000259" key="1">
    <source>
        <dbReference type="Pfam" id="PF05699"/>
    </source>
</evidence>
<gene>
    <name evidence="2" type="ORF">PCASD_01100</name>
</gene>
<dbReference type="Proteomes" id="UP000235392">
    <property type="component" value="Unassembled WGS sequence"/>
</dbReference>
<dbReference type="InterPro" id="IPR012337">
    <property type="entry name" value="RNaseH-like_sf"/>
</dbReference>
<dbReference type="Pfam" id="PF05699">
    <property type="entry name" value="Dimer_Tnp_hAT"/>
    <property type="match status" value="1"/>
</dbReference>
<dbReference type="EMBL" id="PGCI01000008">
    <property type="protein sequence ID" value="PLW50974.1"/>
    <property type="molecule type" value="Genomic_DNA"/>
</dbReference>
<comment type="caution">
    <text evidence="2">The sequence shown here is derived from an EMBL/GenBank/DDBJ whole genome shotgun (WGS) entry which is preliminary data.</text>
</comment>
<evidence type="ECO:0000313" key="2">
    <source>
        <dbReference type="EMBL" id="PLW50974.1"/>
    </source>
</evidence>
<sequence>MPNWIEDHQQVLQFDRLLSTLLNFLHPSFQDKYFKLANWEPNWIAKAIRLARDMWVSHYKPKSLPVTTTSATPTLPSRPKTGMLSGLSEAATAQGGNRSSDAFNIWLTRGLVLDGNNPVNPLKWWIQQKRSGNTHGGLVHMALDVLSCPGTSVDFERSFSFGSNYVTLRRHRLTPKSWEVPAGTCQKYSRYPPGGAACGAWYWVLAKNSQVPGCKRVPGSAGAFLTRNKNPSQLL</sequence>
<organism evidence="2 3">
    <name type="scientific">Puccinia coronata f. sp. avenae</name>
    <dbReference type="NCBI Taxonomy" id="200324"/>
    <lineage>
        <taxon>Eukaryota</taxon>
        <taxon>Fungi</taxon>
        <taxon>Dikarya</taxon>
        <taxon>Basidiomycota</taxon>
        <taxon>Pucciniomycotina</taxon>
        <taxon>Pucciniomycetes</taxon>
        <taxon>Pucciniales</taxon>
        <taxon>Pucciniaceae</taxon>
        <taxon>Puccinia</taxon>
    </lineage>
</organism>
<accession>A0A2N5VLV8</accession>
<protein>
    <recommendedName>
        <fullName evidence="1">HAT C-terminal dimerisation domain-containing protein</fullName>
    </recommendedName>
</protein>
<feature type="domain" description="HAT C-terminal dimerisation" evidence="1">
    <location>
        <begin position="112"/>
        <end position="177"/>
    </location>
</feature>
<dbReference type="InterPro" id="IPR008906">
    <property type="entry name" value="HATC_C_dom"/>
</dbReference>
<dbReference type="SUPFAM" id="SSF53098">
    <property type="entry name" value="Ribonuclease H-like"/>
    <property type="match status" value="1"/>
</dbReference>
<proteinExistence type="predicted"/>
<name>A0A2N5VLV8_9BASI</name>